<dbReference type="PANTHER" id="PTHR43841:SF3">
    <property type="entry name" value="(3R)-HYDROXYACYL-ACP DEHYDRATASE SUBUNIT HADB"/>
    <property type="match status" value="1"/>
</dbReference>
<sequence>MADLTFQELPKIHTTYANVIKSLLPHGDKRATSLPNSVYAVEKLAIDQGNLQEYRKICGFIDDGRVPATYYAVLSQTLQMNMMAKEEFPFAMLGLVHVENSVTQYRPVFDTETVAMTVRLDNLREHDKGQQFDFITDVRVGDELVWQGVSTYLSRQKKRKEERSQQTDKPTDKASLPVFLDASFSQPMTVSEDIGRRYAFISGDFNLIHLHALSARAFGFPKAIAHGMWSKARSLAHFQDLPRAYRVDVSFKLPIFLPSDVELVANEVADGQEFAVYAQTPDKPRSKPHLFGKITYL</sequence>
<evidence type="ECO:0000313" key="3">
    <source>
        <dbReference type="EMBL" id="STZ14942.1"/>
    </source>
</evidence>
<keyword evidence="4" id="KW-1185">Reference proteome</keyword>
<reference evidence="3 5" key="2">
    <citation type="submission" date="2018-06" db="EMBL/GenBank/DDBJ databases">
        <authorList>
            <consortium name="Pathogen Informatics"/>
            <person name="Doyle S."/>
        </authorList>
    </citation>
    <scope>NUCLEOTIDE SEQUENCE [LARGE SCALE GENOMIC DNA]</scope>
    <source>
        <strain evidence="3 5">NCTC10293</strain>
    </source>
</reference>
<evidence type="ECO:0000313" key="5">
    <source>
        <dbReference type="Proteomes" id="UP000255279"/>
    </source>
</evidence>
<proteinExistence type="predicted"/>
<accession>A0A1S9ZYI8</accession>
<dbReference type="InterPro" id="IPR029069">
    <property type="entry name" value="HotDog_dom_sf"/>
</dbReference>
<evidence type="ECO:0000313" key="2">
    <source>
        <dbReference type="EMBL" id="OOR88530.1"/>
    </source>
</evidence>
<dbReference type="PANTHER" id="PTHR43841">
    <property type="entry name" value="3-HYDROXYACYL-THIOESTER DEHYDRATASE HTDX-RELATED"/>
    <property type="match status" value="1"/>
</dbReference>
<evidence type="ECO:0000259" key="1">
    <source>
        <dbReference type="Pfam" id="PF01575"/>
    </source>
</evidence>
<gene>
    <name evidence="2" type="ORF">B0181_08245</name>
    <name evidence="3" type="ORF">NCTC10293_02549</name>
</gene>
<name>A0A1S9ZYI8_9GAMM</name>
<dbReference type="EMBL" id="UGQE01000004">
    <property type="protein sequence ID" value="STZ14942.1"/>
    <property type="molecule type" value="Genomic_DNA"/>
</dbReference>
<dbReference type="Pfam" id="PF01575">
    <property type="entry name" value="MaoC_dehydratas"/>
    <property type="match status" value="1"/>
</dbReference>
<dbReference type="AlphaFoldDB" id="A0A1S9ZYI8"/>
<dbReference type="Proteomes" id="UP000255279">
    <property type="component" value="Unassembled WGS sequence"/>
</dbReference>
<organism evidence="2 4">
    <name type="scientific">Moraxella caviae</name>
    <dbReference type="NCBI Taxonomy" id="34060"/>
    <lineage>
        <taxon>Bacteria</taxon>
        <taxon>Pseudomonadati</taxon>
        <taxon>Pseudomonadota</taxon>
        <taxon>Gammaproteobacteria</taxon>
        <taxon>Moraxellales</taxon>
        <taxon>Moraxellaceae</taxon>
        <taxon>Moraxella</taxon>
    </lineage>
</organism>
<dbReference type="InterPro" id="IPR002539">
    <property type="entry name" value="MaoC-like_dom"/>
</dbReference>
<reference evidence="2 4" key="1">
    <citation type="submission" date="2017-02" db="EMBL/GenBank/DDBJ databases">
        <title>Draft genome sequence of Moraxella caviae CCUG 355 type strain.</title>
        <authorList>
            <person name="Engstrom-Jakobsson H."/>
            <person name="Salva-Serra F."/>
            <person name="Thorell K."/>
            <person name="Gonzales-Siles L."/>
            <person name="Karlsson R."/>
            <person name="Boulund F."/>
            <person name="Engstrand L."/>
            <person name="Moore E."/>
        </authorList>
    </citation>
    <scope>NUCLEOTIDE SEQUENCE [LARGE SCALE GENOMIC DNA]</scope>
    <source>
        <strain evidence="2 4">CCUG 355</strain>
    </source>
</reference>
<dbReference type="Proteomes" id="UP000190435">
    <property type="component" value="Unassembled WGS sequence"/>
</dbReference>
<dbReference type="RefSeq" id="WP_078277025.1">
    <property type="nucleotide sequence ID" value="NZ_CAACXO010000047.1"/>
</dbReference>
<dbReference type="EMBL" id="MUXU01000049">
    <property type="protein sequence ID" value="OOR88530.1"/>
    <property type="molecule type" value="Genomic_DNA"/>
</dbReference>
<protein>
    <submittedName>
        <fullName evidence="2">Acyl dehydratase</fullName>
    </submittedName>
    <submittedName>
        <fullName evidence="3">Enoyl reductase domain of yeast-type FAS1</fullName>
    </submittedName>
</protein>
<feature type="domain" description="MaoC-like" evidence="1">
    <location>
        <begin position="184"/>
        <end position="269"/>
    </location>
</feature>
<dbReference type="OrthoDB" id="9774179at2"/>
<dbReference type="Gene3D" id="3.10.129.10">
    <property type="entry name" value="Hotdog Thioesterase"/>
    <property type="match status" value="1"/>
</dbReference>
<dbReference type="STRING" id="34060.B0181_08245"/>
<dbReference type="SUPFAM" id="SSF54637">
    <property type="entry name" value="Thioesterase/thiol ester dehydrase-isomerase"/>
    <property type="match status" value="2"/>
</dbReference>
<evidence type="ECO:0000313" key="4">
    <source>
        <dbReference type="Proteomes" id="UP000190435"/>
    </source>
</evidence>